<evidence type="ECO:0000313" key="2">
    <source>
        <dbReference type="Proteomes" id="UP000295063"/>
    </source>
</evidence>
<protein>
    <submittedName>
        <fullName evidence="1">Uncharacterized protein</fullName>
    </submittedName>
</protein>
<dbReference type="Proteomes" id="UP000295063">
    <property type="component" value="Unassembled WGS sequence"/>
</dbReference>
<dbReference type="EMBL" id="SLUI01000027">
    <property type="protein sequence ID" value="TCL31759.1"/>
    <property type="molecule type" value="Genomic_DNA"/>
</dbReference>
<organism evidence="1 2">
    <name type="scientific">Anaerospora hongkongensis</name>
    <dbReference type="NCBI Taxonomy" id="244830"/>
    <lineage>
        <taxon>Bacteria</taxon>
        <taxon>Bacillati</taxon>
        <taxon>Bacillota</taxon>
        <taxon>Negativicutes</taxon>
        <taxon>Selenomonadales</taxon>
        <taxon>Sporomusaceae</taxon>
        <taxon>Anaerospora</taxon>
    </lineage>
</organism>
<dbReference type="AlphaFoldDB" id="A0A4R1PVR4"/>
<proteinExistence type="predicted"/>
<name>A0A4R1PVR4_9FIRM</name>
<reference evidence="1 2" key="1">
    <citation type="submission" date="2019-03" db="EMBL/GenBank/DDBJ databases">
        <title>Genomic Encyclopedia of Type Strains, Phase IV (KMG-IV): sequencing the most valuable type-strain genomes for metagenomic binning, comparative biology and taxonomic classification.</title>
        <authorList>
            <person name="Goeker M."/>
        </authorList>
    </citation>
    <scope>NUCLEOTIDE SEQUENCE [LARGE SCALE GENOMIC DNA]</scope>
    <source>
        <strain evidence="1 2">DSM 15969</strain>
    </source>
</reference>
<dbReference type="OrthoDB" id="2782669at2"/>
<accession>A0A4R1PVR4</accession>
<gene>
    <name evidence="1" type="ORF">EV210_12711</name>
</gene>
<keyword evidence="2" id="KW-1185">Reference proteome</keyword>
<comment type="caution">
    <text evidence="1">The sequence shown here is derived from an EMBL/GenBank/DDBJ whole genome shotgun (WGS) entry which is preliminary data.</text>
</comment>
<sequence>MSRLLDILTTRGSISFGDFNKSFDYLYGNLCKENEIGIRRAQIARFLQELGYCEFDYTGRKVYCNKPALALLPGRGAFSAVLTGARSEEMITRLARFQLDNRQEMDMYIQPCMCENIPMPDTVRISVLNPELLAKACGVIGAEYLCDIPVSWKLLHASAGVNEYESSLNIPVDSDINWVCRVFSVEHLCFKKNNPREGGLIEFTNPVSQQKIYIWSREGRSLIADREWGRFLALKYSNASVLLYDRKHQLLGVPAYTPLPGLLARAAAFCSGAAARTLILPVCVAAVPEGMPVDVYPGVPEEIAALIAAKTGQGLRSYNFTVSEEGAIQ</sequence>
<evidence type="ECO:0000313" key="1">
    <source>
        <dbReference type="EMBL" id="TCL31759.1"/>
    </source>
</evidence>
<dbReference type="RefSeq" id="WP_132083741.1">
    <property type="nucleotide sequence ID" value="NZ_SLUI01000027.1"/>
</dbReference>